<gene>
    <name evidence="11" type="ORF">URODEC1_LOCUS82369</name>
</gene>
<evidence type="ECO:0000256" key="1">
    <source>
        <dbReference type="ARBA" id="ARBA00008894"/>
    </source>
</evidence>
<evidence type="ECO:0000259" key="9">
    <source>
        <dbReference type="Pfam" id="PF23559"/>
    </source>
</evidence>
<evidence type="ECO:0000259" key="8">
    <source>
        <dbReference type="Pfam" id="PF18052"/>
    </source>
</evidence>
<evidence type="ECO:0000256" key="5">
    <source>
        <dbReference type="ARBA" id="ARBA00022821"/>
    </source>
</evidence>
<keyword evidence="5" id="KW-0611">Plant defense</keyword>
<accession>A0ABC9D8A4</accession>
<feature type="region of interest" description="Disordered" evidence="7">
    <location>
        <begin position="1145"/>
        <end position="1167"/>
    </location>
</feature>
<comment type="similarity">
    <text evidence="1">Belongs to the disease resistance NB-LRR family.</text>
</comment>
<dbReference type="InterPro" id="IPR041118">
    <property type="entry name" value="Rx_N"/>
</dbReference>
<evidence type="ECO:0000313" key="12">
    <source>
        <dbReference type="Proteomes" id="UP001497457"/>
    </source>
</evidence>
<dbReference type="Proteomes" id="UP001497457">
    <property type="component" value="Chromosome 31b"/>
</dbReference>
<evidence type="ECO:0000259" key="10">
    <source>
        <dbReference type="Pfam" id="PF23598"/>
    </source>
</evidence>
<dbReference type="InterPro" id="IPR032675">
    <property type="entry name" value="LRR_dom_sf"/>
</dbReference>
<evidence type="ECO:0000256" key="6">
    <source>
        <dbReference type="ARBA" id="ARBA00023054"/>
    </source>
</evidence>
<dbReference type="Gene3D" id="1.20.5.4130">
    <property type="match status" value="1"/>
</dbReference>
<dbReference type="InterPro" id="IPR055414">
    <property type="entry name" value="LRR_R13L4/SHOC2-like"/>
</dbReference>
<dbReference type="PANTHER" id="PTHR23155">
    <property type="entry name" value="DISEASE RESISTANCE PROTEIN RP"/>
    <property type="match status" value="1"/>
</dbReference>
<keyword evidence="2" id="KW-0433">Leucine-rich repeat</keyword>
<dbReference type="InterPro" id="IPR038005">
    <property type="entry name" value="RX-like_CC"/>
</dbReference>
<dbReference type="SUPFAM" id="SSF52058">
    <property type="entry name" value="L domain-like"/>
    <property type="match status" value="1"/>
</dbReference>
<dbReference type="InterPro" id="IPR044974">
    <property type="entry name" value="Disease_R_plants"/>
</dbReference>
<dbReference type="Pfam" id="PF18052">
    <property type="entry name" value="Rx_N"/>
    <property type="match status" value="1"/>
</dbReference>
<sequence length="1167" mass="132614">MAELASGAVSSLLGLIGQNEAQLLGGVRDDVEFIREEMESMYSFLSHLARTAPPGGLQDEQVRTWMKQVRDLAHDCSNCIDRYLYRQSDIHFAKSSLRRYLGWAPWLLRRMVAQHRAAIQLSELKERARDVGNRRLRYGIDISTGGAAEEDDDQEGDGARRTTTTVDDYFNKKLVEWISKTRHPAPTTDPIPSILFLLPDTQGGSRDIELAHHALAMAQAHFSRLSVLVDVPMVHWDPLPLRHKEILYYILREIKLISQSQELPQGPGNEDSWFRTKWGIYHGKKSLLRDIKNNIKEMQVDGKFEVVVDNVTRKVEGDQLLLLLQDLEKTEKELKEEITKQPLHVLLRLLIRSTAAVAEQDKPSKKALLTLSVLYDDIVKKTAKKLEELMEDKQSSKQLVPSIRLGSTEFEDILKEVFPIKMTTTTTTTTTTSTNISNSTLVEDQIKEAIYKVLQELQEDRSSKNQEIHEQDIIQEAAFKQAAMEKIKQIKQNVREHMKIKGIMYEIQNHLNDVKILIILKTDHKNASIPEETIKTLRLLGISGCFAGAAIVTTTTIEMIRQARKYFCYPQLELIEYSRVGRYLDTVLQYTSQHALEDNHQLLRGILEECERDPDEFCMKIFAHALKAKPKRSLEELRKLHSILQVTPKSLLSTKMLEFSYSDLPGQHKSCLLYLSIFPPAPDPEAKIRRSTLIGRWAAEGLINTEAWTWSSSVAEAKKCFDALIDRCLICPADISATGRAKSCTVDRIVHGFIIKIARKQRIVGIRMLHLARYFSFFNDVHLRSSDTIETFLQKISDLSHFSKLKVLDLEGCHYFAKNQRCLKDICRKLIMLKYLSLRGTDVTQLPHEINNLHELEVLDIRQTNIPASATRNVLLIKLKRLLAGYIDTAPSNTGTGTAKDFSCVQIPEMIKKMKDVEVLSNVKPMEQGDLSNIGGLSQLKKLGVVIDKDSHLKDLLEVLGSDLARGLQSLAIALEIMRSEGSIHRIDLKLEALESLSISGSTQTWLLLLLANQHCKILTKLTLSRTSVDQHGLKILTNFPELRCLRLRDMAYTESELTFKKDEFPKLKILIVNSSNITKITFTGGSPELEKIIWSFTRMESLSGIDSLPRLRYLELIGNKVPSKLQQDISSLYGLDYKHYKESTNQDQATGTAQEEDNGVSRQSLF</sequence>
<name>A0ABC9D8A4_9POAL</name>
<organism evidence="11 12">
    <name type="scientific">Urochloa decumbens</name>
    <dbReference type="NCBI Taxonomy" id="240449"/>
    <lineage>
        <taxon>Eukaryota</taxon>
        <taxon>Viridiplantae</taxon>
        <taxon>Streptophyta</taxon>
        <taxon>Embryophyta</taxon>
        <taxon>Tracheophyta</taxon>
        <taxon>Spermatophyta</taxon>
        <taxon>Magnoliopsida</taxon>
        <taxon>Liliopsida</taxon>
        <taxon>Poales</taxon>
        <taxon>Poaceae</taxon>
        <taxon>PACMAD clade</taxon>
        <taxon>Panicoideae</taxon>
        <taxon>Panicodae</taxon>
        <taxon>Paniceae</taxon>
        <taxon>Melinidinae</taxon>
        <taxon>Urochloa</taxon>
    </lineage>
</organism>
<dbReference type="CDD" id="cd14798">
    <property type="entry name" value="RX-CC_like"/>
    <property type="match status" value="1"/>
</dbReference>
<keyword evidence="4" id="KW-0547">Nucleotide-binding</keyword>
<keyword evidence="12" id="KW-1185">Reference proteome</keyword>
<dbReference type="PANTHER" id="PTHR23155:SF1062">
    <property type="entry name" value="OS11G0579400 PROTEIN"/>
    <property type="match status" value="1"/>
</dbReference>
<dbReference type="EMBL" id="OZ075141">
    <property type="protein sequence ID" value="CAL5032638.1"/>
    <property type="molecule type" value="Genomic_DNA"/>
</dbReference>
<dbReference type="GO" id="GO:0000166">
    <property type="term" value="F:nucleotide binding"/>
    <property type="evidence" value="ECO:0007669"/>
    <property type="project" value="UniProtKB-KW"/>
</dbReference>
<dbReference type="Pfam" id="PF23559">
    <property type="entry name" value="WHD_DRP"/>
    <property type="match status" value="1"/>
</dbReference>
<dbReference type="AlphaFoldDB" id="A0ABC9D8A4"/>
<feature type="domain" description="Disease resistance R13L4/SHOC-2-like LRR" evidence="10">
    <location>
        <begin position="782"/>
        <end position="1096"/>
    </location>
</feature>
<evidence type="ECO:0008006" key="13">
    <source>
        <dbReference type="Google" id="ProtNLM"/>
    </source>
</evidence>
<proteinExistence type="inferred from homology"/>
<evidence type="ECO:0000256" key="2">
    <source>
        <dbReference type="ARBA" id="ARBA00022614"/>
    </source>
</evidence>
<reference evidence="11" key="1">
    <citation type="submission" date="2024-10" db="EMBL/GenBank/DDBJ databases">
        <authorList>
            <person name="Ryan C."/>
        </authorList>
    </citation>
    <scope>NUCLEOTIDE SEQUENCE [LARGE SCALE GENOMIC DNA]</scope>
</reference>
<protein>
    <recommendedName>
        <fullName evidence="13">Rx N-terminal domain-containing protein</fullName>
    </recommendedName>
</protein>
<dbReference type="Gene3D" id="1.10.10.10">
    <property type="entry name" value="Winged helix-like DNA-binding domain superfamily/Winged helix DNA-binding domain"/>
    <property type="match status" value="1"/>
</dbReference>
<dbReference type="Pfam" id="PF23598">
    <property type="entry name" value="LRR_14"/>
    <property type="match status" value="1"/>
</dbReference>
<feature type="domain" description="Disease resistance protein winged helix" evidence="9">
    <location>
        <begin position="686"/>
        <end position="754"/>
    </location>
</feature>
<evidence type="ECO:0000313" key="11">
    <source>
        <dbReference type="EMBL" id="CAL5032638.1"/>
    </source>
</evidence>
<evidence type="ECO:0000256" key="3">
    <source>
        <dbReference type="ARBA" id="ARBA00022737"/>
    </source>
</evidence>
<evidence type="ECO:0000256" key="4">
    <source>
        <dbReference type="ARBA" id="ARBA00022741"/>
    </source>
</evidence>
<dbReference type="InterPro" id="IPR036388">
    <property type="entry name" value="WH-like_DNA-bd_sf"/>
</dbReference>
<evidence type="ECO:0000256" key="7">
    <source>
        <dbReference type="SAM" id="MobiDB-lite"/>
    </source>
</evidence>
<dbReference type="InterPro" id="IPR058922">
    <property type="entry name" value="WHD_DRP"/>
</dbReference>
<dbReference type="GO" id="GO:0006952">
    <property type="term" value="P:defense response"/>
    <property type="evidence" value="ECO:0007669"/>
    <property type="project" value="UniProtKB-KW"/>
</dbReference>
<dbReference type="Gene3D" id="3.80.10.10">
    <property type="entry name" value="Ribonuclease Inhibitor"/>
    <property type="match status" value="2"/>
</dbReference>
<keyword evidence="3" id="KW-0677">Repeat</keyword>
<feature type="domain" description="Disease resistance N-terminal" evidence="8">
    <location>
        <begin position="18"/>
        <end position="90"/>
    </location>
</feature>
<keyword evidence="6" id="KW-0175">Coiled coil</keyword>